<dbReference type="Pfam" id="PF00083">
    <property type="entry name" value="Sugar_tr"/>
    <property type="match status" value="1"/>
</dbReference>
<organism evidence="6 7">
    <name type="scientific">Lepeophtheirus salmonis</name>
    <name type="common">Salmon louse</name>
    <name type="synonym">Caligus salmonis</name>
    <dbReference type="NCBI Taxonomy" id="72036"/>
    <lineage>
        <taxon>Eukaryota</taxon>
        <taxon>Metazoa</taxon>
        <taxon>Ecdysozoa</taxon>
        <taxon>Arthropoda</taxon>
        <taxon>Crustacea</taxon>
        <taxon>Multicrustacea</taxon>
        <taxon>Hexanauplia</taxon>
        <taxon>Copepoda</taxon>
        <taxon>Siphonostomatoida</taxon>
        <taxon>Caligidae</taxon>
        <taxon>Lepeophtheirus</taxon>
    </lineage>
</organism>
<name>A0A7R8HE10_LEPSM</name>
<dbReference type="Proteomes" id="UP000675881">
    <property type="component" value="Chromosome 9"/>
</dbReference>
<evidence type="ECO:0000256" key="4">
    <source>
        <dbReference type="ARBA" id="ARBA00023136"/>
    </source>
</evidence>
<dbReference type="GO" id="GO:0022857">
    <property type="term" value="F:transmembrane transporter activity"/>
    <property type="evidence" value="ECO:0007669"/>
    <property type="project" value="InterPro"/>
</dbReference>
<dbReference type="PROSITE" id="PS50850">
    <property type="entry name" value="MFS"/>
    <property type="match status" value="1"/>
</dbReference>
<keyword evidence="4" id="KW-0472">Membrane</keyword>
<evidence type="ECO:0000256" key="1">
    <source>
        <dbReference type="ARBA" id="ARBA00004141"/>
    </source>
</evidence>
<proteinExistence type="predicted"/>
<keyword evidence="3" id="KW-1133">Transmembrane helix</keyword>
<dbReference type="InterPro" id="IPR020846">
    <property type="entry name" value="MFS_dom"/>
</dbReference>
<dbReference type="Gene3D" id="1.20.1250.20">
    <property type="entry name" value="MFS general substrate transporter like domains"/>
    <property type="match status" value="1"/>
</dbReference>
<reference evidence="6" key="1">
    <citation type="submission" date="2021-02" db="EMBL/GenBank/DDBJ databases">
        <authorList>
            <person name="Bekaert M."/>
        </authorList>
    </citation>
    <scope>NUCLEOTIDE SEQUENCE</scope>
    <source>
        <strain evidence="6">IoA-00</strain>
    </source>
</reference>
<sequence length="167" mass="19146">MYFSTLKPLEGLMRPDLSEVWTQVVYWMTCQSVEEYETLPDRHFLMFLEILFIFERSDNILCSKPDVASAIMLSYDLSLAMVDRLQEMFRHSIVSRWNLICDYDHYPRLAQTITFVGNLFGALISGHIADTYGRKTLICLGTLLLGIFGTLGPLAPNFITWTALFAS</sequence>
<feature type="domain" description="Major facilitator superfamily (MFS) profile" evidence="5">
    <location>
        <begin position="44"/>
        <end position="167"/>
    </location>
</feature>
<dbReference type="InterPro" id="IPR005828">
    <property type="entry name" value="MFS_sugar_transport-like"/>
</dbReference>
<evidence type="ECO:0000313" key="6">
    <source>
        <dbReference type="EMBL" id="CAF3039766.1"/>
    </source>
</evidence>
<dbReference type="EMBL" id="HG994588">
    <property type="protein sequence ID" value="CAF3039766.1"/>
    <property type="molecule type" value="Genomic_DNA"/>
</dbReference>
<dbReference type="GO" id="GO:0016020">
    <property type="term" value="C:membrane"/>
    <property type="evidence" value="ECO:0007669"/>
    <property type="project" value="UniProtKB-SubCell"/>
</dbReference>
<comment type="subcellular location">
    <subcellularLocation>
        <location evidence="1">Membrane</location>
        <topology evidence="1">Multi-pass membrane protein</topology>
    </subcellularLocation>
</comment>
<accession>A0A7R8HE10</accession>
<gene>
    <name evidence="6" type="ORF">LSAA_14848</name>
</gene>
<keyword evidence="7" id="KW-1185">Reference proteome</keyword>
<evidence type="ECO:0000256" key="3">
    <source>
        <dbReference type="ARBA" id="ARBA00022989"/>
    </source>
</evidence>
<dbReference type="AlphaFoldDB" id="A0A7R8HE10"/>
<dbReference type="SUPFAM" id="SSF103473">
    <property type="entry name" value="MFS general substrate transporter"/>
    <property type="match status" value="1"/>
</dbReference>
<dbReference type="InterPro" id="IPR036259">
    <property type="entry name" value="MFS_trans_sf"/>
</dbReference>
<evidence type="ECO:0000256" key="2">
    <source>
        <dbReference type="ARBA" id="ARBA00022692"/>
    </source>
</evidence>
<evidence type="ECO:0000259" key="5">
    <source>
        <dbReference type="PROSITE" id="PS50850"/>
    </source>
</evidence>
<dbReference type="PANTHER" id="PTHR24064">
    <property type="entry name" value="SOLUTE CARRIER FAMILY 22 MEMBER"/>
    <property type="match status" value="1"/>
</dbReference>
<keyword evidence="2" id="KW-0812">Transmembrane</keyword>
<protein>
    <submittedName>
        <fullName evidence="6">SLC22A4_5</fullName>
    </submittedName>
</protein>
<evidence type="ECO:0000313" key="7">
    <source>
        <dbReference type="Proteomes" id="UP000675881"/>
    </source>
</evidence>